<evidence type="ECO:0000256" key="1">
    <source>
        <dbReference type="SAM" id="MobiDB-lite"/>
    </source>
</evidence>
<protein>
    <submittedName>
        <fullName evidence="2">Uncharacterized protein</fullName>
    </submittedName>
</protein>
<keyword evidence="3" id="KW-1185">Reference proteome</keyword>
<feature type="compositionally biased region" description="Low complexity" evidence="1">
    <location>
        <begin position="52"/>
        <end position="76"/>
    </location>
</feature>
<dbReference type="Proteomes" id="UP000741013">
    <property type="component" value="Unassembled WGS sequence"/>
</dbReference>
<name>A0ABS4PTV3_9PSEU</name>
<organism evidence="2 3">
    <name type="scientific">Amycolatopsis magusensis</name>
    <dbReference type="NCBI Taxonomy" id="882444"/>
    <lineage>
        <taxon>Bacteria</taxon>
        <taxon>Bacillati</taxon>
        <taxon>Actinomycetota</taxon>
        <taxon>Actinomycetes</taxon>
        <taxon>Pseudonocardiales</taxon>
        <taxon>Pseudonocardiaceae</taxon>
        <taxon>Amycolatopsis</taxon>
    </lineage>
</organism>
<proteinExistence type="predicted"/>
<sequence>MLLLLLHATLLDREESWDCSWSAQVFILVRDENSAGAMPPAPGERRGHLGQRGSISAAASSAGSGLRSPSPALHGA</sequence>
<reference evidence="2 3" key="1">
    <citation type="submission" date="2021-03" db="EMBL/GenBank/DDBJ databases">
        <title>Sequencing the genomes of 1000 actinobacteria strains.</title>
        <authorList>
            <person name="Klenk H.-P."/>
        </authorList>
    </citation>
    <scope>NUCLEOTIDE SEQUENCE [LARGE SCALE GENOMIC DNA]</scope>
    <source>
        <strain evidence="2 3">DSM 45510</strain>
    </source>
</reference>
<comment type="caution">
    <text evidence="2">The sequence shown here is derived from an EMBL/GenBank/DDBJ whole genome shotgun (WGS) entry which is preliminary data.</text>
</comment>
<evidence type="ECO:0000313" key="2">
    <source>
        <dbReference type="EMBL" id="MBP2182852.1"/>
    </source>
</evidence>
<accession>A0ABS4PTV3</accession>
<feature type="region of interest" description="Disordered" evidence="1">
    <location>
        <begin position="34"/>
        <end position="76"/>
    </location>
</feature>
<evidence type="ECO:0000313" key="3">
    <source>
        <dbReference type="Proteomes" id="UP000741013"/>
    </source>
</evidence>
<dbReference type="RefSeq" id="WP_209666100.1">
    <property type="nucleotide sequence ID" value="NZ_JAGGMS010000001.1"/>
</dbReference>
<gene>
    <name evidence="2" type="ORF">JOM49_004378</name>
</gene>
<dbReference type="EMBL" id="JAGGMS010000001">
    <property type="protein sequence ID" value="MBP2182852.1"/>
    <property type="molecule type" value="Genomic_DNA"/>
</dbReference>